<dbReference type="RefSeq" id="WP_091245552.1">
    <property type="nucleotide sequence ID" value="NZ_FNAG01000017.1"/>
</dbReference>
<dbReference type="SMART" id="SM00267">
    <property type="entry name" value="GGDEF"/>
    <property type="match status" value="1"/>
</dbReference>
<dbReference type="Proteomes" id="UP000199603">
    <property type="component" value="Unassembled WGS sequence"/>
</dbReference>
<feature type="domain" description="GGDEF" evidence="9">
    <location>
        <begin position="475"/>
        <end position="609"/>
    </location>
</feature>
<dbReference type="AlphaFoldDB" id="A0A1G6ZYT4"/>
<dbReference type="NCBIfam" id="TIGR00229">
    <property type="entry name" value="sensory_box"/>
    <property type="match status" value="1"/>
</dbReference>
<comment type="cofactor">
    <cofactor evidence="1">
        <name>Mg(2+)</name>
        <dbReference type="ChEBI" id="CHEBI:18420"/>
    </cofactor>
</comment>
<dbReference type="SUPFAM" id="SSF55073">
    <property type="entry name" value="Nucleotide cyclase"/>
    <property type="match status" value="1"/>
</dbReference>
<feature type="transmembrane region" description="Helical" evidence="6">
    <location>
        <begin position="281"/>
        <end position="302"/>
    </location>
</feature>
<dbReference type="InterPro" id="IPR035965">
    <property type="entry name" value="PAS-like_dom_sf"/>
</dbReference>
<evidence type="ECO:0000256" key="2">
    <source>
        <dbReference type="ARBA" id="ARBA00004370"/>
    </source>
</evidence>
<dbReference type="SMART" id="SM01079">
    <property type="entry name" value="CHASE"/>
    <property type="match status" value="1"/>
</dbReference>
<evidence type="ECO:0000313" key="10">
    <source>
        <dbReference type="EMBL" id="SDE07543.1"/>
    </source>
</evidence>
<evidence type="ECO:0000256" key="3">
    <source>
        <dbReference type="ARBA" id="ARBA00022692"/>
    </source>
</evidence>
<proteinExistence type="predicted"/>
<keyword evidence="5 6" id="KW-0472">Membrane</keyword>
<dbReference type="PROSITE" id="PS50839">
    <property type="entry name" value="CHASE"/>
    <property type="match status" value="1"/>
</dbReference>
<dbReference type="InterPro" id="IPR029787">
    <property type="entry name" value="Nucleotide_cyclase"/>
</dbReference>
<feature type="domain" description="EAL" evidence="8">
    <location>
        <begin position="620"/>
        <end position="863"/>
    </location>
</feature>
<dbReference type="InterPro" id="IPR042240">
    <property type="entry name" value="CHASE_sf"/>
</dbReference>
<feature type="transmembrane region" description="Helical" evidence="6">
    <location>
        <begin position="12"/>
        <end position="31"/>
    </location>
</feature>
<dbReference type="SUPFAM" id="SSF141868">
    <property type="entry name" value="EAL domain-like"/>
    <property type="match status" value="1"/>
</dbReference>
<dbReference type="SMART" id="SM00052">
    <property type="entry name" value="EAL"/>
    <property type="match status" value="1"/>
</dbReference>
<dbReference type="InterPro" id="IPR035919">
    <property type="entry name" value="EAL_sf"/>
</dbReference>
<dbReference type="GO" id="GO:0007165">
    <property type="term" value="P:signal transduction"/>
    <property type="evidence" value="ECO:0007669"/>
    <property type="project" value="UniProtKB-ARBA"/>
</dbReference>
<keyword evidence="11" id="KW-1185">Reference proteome</keyword>
<dbReference type="GO" id="GO:0003824">
    <property type="term" value="F:catalytic activity"/>
    <property type="evidence" value="ECO:0007669"/>
    <property type="project" value="UniProtKB-ARBA"/>
</dbReference>
<dbReference type="NCBIfam" id="TIGR00254">
    <property type="entry name" value="GGDEF"/>
    <property type="match status" value="1"/>
</dbReference>
<evidence type="ECO:0000256" key="6">
    <source>
        <dbReference type="SAM" id="Phobius"/>
    </source>
</evidence>
<evidence type="ECO:0000256" key="4">
    <source>
        <dbReference type="ARBA" id="ARBA00022989"/>
    </source>
</evidence>
<organism evidence="10 11">
    <name type="scientific">Aquimonas voraii</name>
    <dbReference type="NCBI Taxonomy" id="265719"/>
    <lineage>
        <taxon>Bacteria</taxon>
        <taxon>Pseudomonadati</taxon>
        <taxon>Pseudomonadota</taxon>
        <taxon>Gammaproteobacteria</taxon>
        <taxon>Lysobacterales</taxon>
        <taxon>Lysobacteraceae</taxon>
        <taxon>Aquimonas</taxon>
    </lineage>
</organism>
<protein>
    <submittedName>
        <fullName evidence="10">Diguanylate cyclase/phosphodiesterase with PAS/PAC sensor(S)</fullName>
    </submittedName>
</protein>
<dbReference type="PANTHER" id="PTHR44757">
    <property type="entry name" value="DIGUANYLATE CYCLASE DGCP"/>
    <property type="match status" value="1"/>
</dbReference>
<dbReference type="InterPro" id="IPR000160">
    <property type="entry name" value="GGDEF_dom"/>
</dbReference>
<evidence type="ECO:0000256" key="1">
    <source>
        <dbReference type="ARBA" id="ARBA00001946"/>
    </source>
</evidence>
<dbReference type="Gene3D" id="3.30.450.20">
    <property type="entry name" value="PAS domain"/>
    <property type="match status" value="1"/>
</dbReference>
<dbReference type="InterPro" id="IPR052155">
    <property type="entry name" value="Biofilm_reg_signaling"/>
</dbReference>
<keyword evidence="4 6" id="KW-1133">Transmembrane helix</keyword>
<feature type="domain" description="CHASE" evidence="7">
    <location>
        <begin position="115"/>
        <end position="268"/>
    </location>
</feature>
<dbReference type="STRING" id="265719.SAMN04488509_1175"/>
<dbReference type="FunFam" id="3.30.70.270:FF:000001">
    <property type="entry name" value="Diguanylate cyclase domain protein"/>
    <property type="match status" value="1"/>
</dbReference>
<name>A0A1G6ZYT4_9GAMM</name>
<sequence length="863" mass="95072">MKPSLHHTSVRRPLIAGLVALLVGLGLTFLLSREHARLLNAQQEASLGWLAERSATGLRAQLENCALLVRSLQALFNSSGLVEPHEFQRMYEDLQPRRLFPALRSLAYAEYVAGDPVRYPTTFYAPLLGNERVAGLDIATQPANLRALEIARDTDDAAMSEVFDLVQLGADGKPLKGFILRLPVYTPGPRPLDVEERRRRFAGSPAASFSINELLARVLPDADEAIALNVYDVSDEAPVLLYSSGEAEAGTRTEQRLIDFAGRRWRLEIAPLPAFSQSLQVIPLVSFGFGLIASLLLGALFFNVARTRETALGLAEQMSRRFRESEERFRALTELLPAAVLLARADDQVVYMNFAGRQLLGVDSAGDKLALSALFEDRAFAERLRTGGSANVEGLSTRVLRPDHGGFWASVSLTDIVLEGEPHHLVVIQDSTEAHALTERLRHQAAHDALTGLLNRASFEQALRETAQAGTVRARQAALLYLDLDQFKLINDTAGHDAGDRMVSELASLLLACVESTDVLARLGGDEFGLLLRGASRHHALAVAESIRQTVRGHRFVFEGKQHSLTVSIGVVLLDQASSRDTRELLALADTACYMAKEQGRNRVHLTASDDIEARRRRDEMAWINRLKQALADNRFELHFQRIEPLGEGSEGHLELLLRLRDEHGQLVPPAEFIPAAERYALMPAIDRWVLQNALAAMRRGRAPEAALWAINLSAHTLEDDSFADFVCSELGKSGVPAARLCFEVTETAALTHMERAMDFIQRMRALGCRFALDDFGSGMSSFGYLKQLPVDLVKIDGSFIRDIESDPMSLSIVQALTGICHQAQVKVVAEFVENMSIAGTLRGLGVDYGQGYALHRPQPLEE</sequence>
<dbReference type="GO" id="GO:0016020">
    <property type="term" value="C:membrane"/>
    <property type="evidence" value="ECO:0007669"/>
    <property type="project" value="UniProtKB-SubCell"/>
</dbReference>
<accession>A0A1G6ZYT4</accession>
<dbReference type="PANTHER" id="PTHR44757:SF4">
    <property type="entry name" value="DIGUANYLATE CYCLASE DGCE-RELATED"/>
    <property type="match status" value="1"/>
</dbReference>
<evidence type="ECO:0000256" key="5">
    <source>
        <dbReference type="ARBA" id="ARBA00023136"/>
    </source>
</evidence>
<dbReference type="Pfam" id="PF00990">
    <property type="entry name" value="GGDEF"/>
    <property type="match status" value="1"/>
</dbReference>
<gene>
    <name evidence="10" type="ORF">SAMN04488509_1175</name>
</gene>
<dbReference type="EMBL" id="FNAG01000017">
    <property type="protein sequence ID" value="SDE07543.1"/>
    <property type="molecule type" value="Genomic_DNA"/>
</dbReference>
<dbReference type="PROSITE" id="PS50883">
    <property type="entry name" value="EAL"/>
    <property type="match status" value="1"/>
</dbReference>
<dbReference type="PROSITE" id="PS50887">
    <property type="entry name" value="GGDEF"/>
    <property type="match status" value="1"/>
</dbReference>
<evidence type="ECO:0000259" key="8">
    <source>
        <dbReference type="PROSITE" id="PS50883"/>
    </source>
</evidence>
<dbReference type="Gene3D" id="3.30.70.270">
    <property type="match status" value="1"/>
</dbReference>
<comment type="subcellular location">
    <subcellularLocation>
        <location evidence="2">Membrane</location>
    </subcellularLocation>
</comment>
<dbReference type="InterPro" id="IPR043128">
    <property type="entry name" value="Rev_trsase/Diguanyl_cyclase"/>
</dbReference>
<dbReference type="InterPro" id="IPR006189">
    <property type="entry name" value="CHASE_dom"/>
</dbReference>
<dbReference type="Gene3D" id="3.20.20.450">
    <property type="entry name" value="EAL domain"/>
    <property type="match status" value="1"/>
</dbReference>
<dbReference type="OrthoDB" id="9787514at2"/>
<dbReference type="CDD" id="cd01949">
    <property type="entry name" value="GGDEF"/>
    <property type="match status" value="1"/>
</dbReference>
<evidence type="ECO:0000259" key="9">
    <source>
        <dbReference type="PROSITE" id="PS50887"/>
    </source>
</evidence>
<dbReference type="InterPro" id="IPR000014">
    <property type="entry name" value="PAS"/>
</dbReference>
<evidence type="ECO:0000259" key="7">
    <source>
        <dbReference type="PROSITE" id="PS50839"/>
    </source>
</evidence>
<keyword evidence="3 6" id="KW-0812">Transmembrane</keyword>
<dbReference type="InterPro" id="IPR001633">
    <property type="entry name" value="EAL_dom"/>
</dbReference>
<dbReference type="Pfam" id="PF13188">
    <property type="entry name" value="PAS_8"/>
    <property type="match status" value="1"/>
</dbReference>
<dbReference type="Gene3D" id="3.30.450.350">
    <property type="entry name" value="CHASE domain"/>
    <property type="match status" value="1"/>
</dbReference>
<dbReference type="CDD" id="cd01948">
    <property type="entry name" value="EAL"/>
    <property type="match status" value="1"/>
</dbReference>
<dbReference type="Pfam" id="PF03924">
    <property type="entry name" value="CHASE"/>
    <property type="match status" value="1"/>
</dbReference>
<dbReference type="SUPFAM" id="SSF55785">
    <property type="entry name" value="PYP-like sensor domain (PAS domain)"/>
    <property type="match status" value="1"/>
</dbReference>
<evidence type="ECO:0000313" key="11">
    <source>
        <dbReference type="Proteomes" id="UP000199603"/>
    </source>
</evidence>
<dbReference type="Pfam" id="PF00563">
    <property type="entry name" value="EAL"/>
    <property type="match status" value="1"/>
</dbReference>
<reference evidence="10 11" key="1">
    <citation type="submission" date="2016-10" db="EMBL/GenBank/DDBJ databases">
        <authorList>
            <person name="de Groot N.N."/>
        </authorList>
    </citation>
    <scope>NUCLEOTIDE SEQUENCE [LARGE SCALE GENOMIC DNA]</scope>
    <source>
        <strain evidence="10 11">DSM 16957</strain>
    </source>
</reference>